<keyword evidence="2" id="KW-1185">Reference proteome</keyword>
<dbReference type="RefSeq" id="WP_173803750.1">
    <property type="nucleotide sequence ID" value="NZ_JABSNM010000002.1"/>
</dbReference>
<gene>
    <name evidence="1" type="ORF">HNQ01_000494</name>
</gene>
<organism evidence="1 2">
    <name type="scientific">Sphaerotilus uruguayifluvii</name>
    <dbReference type="NCBI Taxonomy" id="2735897"/>
    <lineage>
        <taxon>Bacteria</taxon>
        <taxon>Pseudomonadati</taxon>
        <taxon>Pseudomonadota</taxon>
        <taxon>Betaproteobacteria</taxon>
        <taxon>Burkholderiales</taxon>
        <taxon>Sphaerotilaceae</taxon>
        <taxon>Sphaerotilus</taxon>
    </lineage>
</organism>
<evidence type="ECO:0000313" key="2">
    <source>
        <dbReference type="Proteomes" id="UP001516061"/>
    </source>
</evidence>
<sequence length="217" mass="23094">MSLWKYAPIGLVVGAVALMTVPDMVRDHKERQKAAEHEALVASIEKKLDATEAARKAEVASTAAARKPGIAVASLNKSRSDVDEIDWYAPSSATSGQDVFTAYVGDKGERPWLRVVLSRSDGGNFLILNGVTLVASGVRATASGKLQTEATSSGKVLERIDFQAEPDMVAALIAAADGGKGVIKLIGHNASEERHLTEIELVDLKRVVDAYRELGGK</sequence>
<evidence type="ECO:0000313" key="1">
    <source>
        <dbReference type="EMBL" id="NRT54784.1"/>
    </source>
</evidence>
<dbReference type="EMBL" id="JABSNM010000002">
    <property type="protein sequence ID" value="NRT54784.1"/>
    <property type="molecule type" value="Genomic_DNA"/>
</dbReference>
<protein>
    <submittedName>
        <fullName evidence="1">Uncharacterized protein</fullName>
    </submittedName>
</protein>
<comment type="caution">
    <text evidence="1">The sequence shown here is derived from an EMBL/GenBank/DDBJ whole genome shotgun (WGS) entry which is preliminary data.</text>
</comment>
<accession>A0ABX2FXN5</accession>
<reference evidence="1 2" key="1">
    <citation type="submission" date="2020-05" db="EMBL/GenBank/DDBJ databases">
        <title>Genomic Encyclopedia of Type Strains, Phase IV (KMG-V): Genome sequencing to study the core and pangenomes of soil and plant-associated prokaryotes.</title>
        <authorList>
            <person name="Whitman W."/>
        </authorList>
    </citation>
    <scope>NUCLEOTIDE SEQUENCE [LARGE SCALE GENOMIC DNA]</scope>
    <source>
        <strain evidence="1 2">C29</strain>
    </source>
</reference>
<name>A0ABX2FXN5_9BURK</name>
<proteinExistence type="predicted"/>
<dbReference type="Proteomes" id="UP001516061">
    <property type="component" value="Unassembled WGS sequence"/>
</dbReference>